<protein>
    <submittedName>
        <fullName evidence="1">Uncharacterized protein</fullName>
    </submittedName>
</protein>
<organism evidence="1">
    <name type="scientific">Bacteroides fragilis</name>
    <dbReference type="NCBI Taxonomy" id="817"/>
    <lineage>
        <taxon>Bacteria</taxon>
        <taxon>Pseudomonadati</taxon>
        <taxon>Bacteroidota</taxon>
        <taxon>Bacteroidia</taxon>
        <taxon>Bacteroidales</taxon>
        <taxon>Bacteroidaceae</taxon>
        <taxon>Bacteroides</taxon>
    </lineage>
</organism>
<evidence type="ECO:0000313" key="1">
    <source>
        <dbReference type="EMBL" id="KFX73867.1"/>
    </source>
</evidence>
<name>A0A0I9S7S8_BACFG</name>
<accession>A0A0I9S7S8</accession>
<reference evidence="1" key="1">
    <citation type="book" date="2014" name="THE 24TH EUROPEAN CONGRESS OF CLINICAL MICROBIOLOGY AND INFECTIOUS DISEASES" publisher="ECCMID 2014" city="Barcelona, Spain">
        <title>Identification of resistance genes in three multidrug-resistant Bacteroides fragilis isolates by whole genome sequencing.</title>
        <editorList>
            <person name="Unknown"/>
            <person name="A."/>
        </editorList>
        <authorList>
            <person name="Sydenham T.V."/>
            <person name="Hasman H."/>
            <person name="Wang M."/>
            <person name="Soki J."/>
            <person name="Nagy E."/>
            <person name="Justesen U.S."/>
        </authorList>
    </citation>
    <scope>NUCLEOTIDE SEQUENCE</scope>
    <source>
        <strain evidence="1">DCMOUH0018B</strain>
    </source>
</reference>
<dbReference type="AlphaFoldDB" id="A0A0I9S7S8"/>
<dbReference type="RefSeq" id="WP_044301045.1">
    <property type="nucleotide sequence ID" value="NZ_CAEUHN010000012.1"/>
</dbReference>
<gene>
    <name evidence="1" type="ORF">EE52_0215655</name>
</gene>
<comment type="caution">
    <text evidence="1">The sequence shown here is derived from an EMBL/GenBank/DDBJ whole genome shotgun (WGS) entry which is preliminary data.</text>
</comment>
<proteinExistence type="predicted"/>
<dbReference type="EMBL" id="JMZZ02000156">
    <property type="protein sequence ID" value="KFX73867.1"/>
    <property type="molecule type" value="Genomic_DNA"/>
</dbReference>
<sequence length="81" mass="9088">MTTYELEQGLNALRRDLVAVEGMDEETACRVYNVDCKADIIEVIKEEIETYETILLGSDSGEDNGMDYDALCEVQGLSRYA</sequence>
<reference evidence="1" key="2">
    <citation type="submission" date="2014-07" db="EMBL/GenBank/DDBJ databases">
        <title>Genetics and epidemiology of antimicrobial resistance in B. fragilis group.</title>
        <authorList>
            <person name="Sydenham T.V."/>
            <person name="Hasman H."/>
            <person name="Kemp M."/>
            <person name="Justesen U.S."/>
        </authorList>
    </citation>
    <scope>NUCLEOTIDE SEQUENCE [LARGE SCALE GENOMIC DNA]</scope>
    <source>
        <strain evidence="1">DCMOUH0018B</strain>
    </source>
</reference>
<dbReference type="PATRIC" id="fig|817.53.peg.3231"/>